<dbReference type="GO" id="GO:0050482">
    <property type="term" value="P:arachidonate secretion"/>
    <property type="evidence" value="ECO:0007669"/>
    <property type="project" value="InterPro"/>
</dbReference>
<dbReference type="InterPro" id="IPR036444">
    <property type="entry name" value="PLipase_A2_dom_sf"/>
</dbReference>
<dbReference type="KEGG" id="lrs:PX52LOC_00963"/>
<sequence length="125" mass="13421">MFSPLRLAALAFVLACGLPLPVTAAGRSHGPTDCPWWRPCGPGETYGGNKRVPQGAFGADARPACEKHDQCYRDAVTGRKICDKAFRDDLRSACENSRHPWACKRAAGLGYVAVRVAGRSSYGTP</sequence>
<keyword evidence="3" id="KW-1185">Reference proteome</keyword>
<protein>
    <recommendedName>
        <fullName evidence="4">Phospholipase</fullName>
    </recommendedName>
</protein>
<evidence type="ECO:0008006" key="4">
    <source>
        <dbReference type="Google" id="ProtNLM"/>
    </source>
</evidence>
<proteinExistence type="predicted"/>
<feature type="signal peptide" evidence="1">
    <location>
        <begin position="1"/>
        <end position="24"/>
    </location>
</feature>
<evidence type="ECO:0000313" key="3">
    <source>
        <dbReference type="Proteomes" id="UP000324974"/>
    </source>
</evidence>
<evidence type="ECO:0000313" key="2">
    <source>
        <dbReference type="EMBL" id="QEL14099.1"/>
    </source>
</evidence>
<dbReference type="Gene3D" id="1.20.90.10">
    <property type="entry name" value="Phospholipase A2 domain"/>
    <property type="match status" value="1"/>
</dbReference>
<dbReference type="RefSeq" id="WP_149109015.1">
    <property type="nucleotide sequence ID" value="NZ_CP042425.1"/>
</dbReference>
<dbReference type="AlphaFoldDB" id="A0A5C1A4S1"/>
<reference evidence="3" key="1">
    <citation type="submission" date="2019-08" db="EMBL/GenBank/DDBJ databases">
        <title>Limnoglobus roseus gen. nov., sp. nov., a novel freshwater planctomycete with a giant genome from the family Gemmataceae.</title>
        <authorList>
            <person name="Kulichevskaya I.S."/>
            <person name="Naumoff D.G."/>
            <person name="Miroshnikov K."/>
            <person name="Ivanova A."/>
            <person name="Philippov D.A."/>
            <person name="Hakobyan A."/>
            <person name="Rijpstra I.C."/>
            <person name="Sinninghe Damste J.S."/>
            <person name="Liesack W."/>
            <person name="Dedysh S.N."/>
        </authorList>
    </citation>
    <scope>NUCLEOTIDE SEQUENCE [LARGE SCALE GENOMIC DNA]</scope>
    <source>
        <strain evidence="3">PX52</strain>
    </source>
</reference>
<dbReference type="EMBL" id="CP042425">
    <property type="protein sequence ID" value="QEL14099.1"/>
    <property type="molecule type" value="Genomic_DNA"/>
</dbReference>
<evidence type="ECO:0000256" key="1">
    <source>
        <dbReference type="SAM" id="SignalP"/>
    </source>
</evidence>
<feature type="chain" id="PRO_5022748396" description="Phospholipase" evidence="1">
    <location>
        <begin position="25"/>
        <end position="125"/>
    </location>
</feature>
<organism evidence="2 3">
    <name type="scientific">Limnoglobus roseus</name>
    <dbReference type="NCBI Taxonomy" id="2598579"/>
    <lineage>
        <taxon>Bacteria</taxon>
        <taxon>Pseudomonadati</taxon>
        <taxon>Planctomycetota</taxon>
        <taxon>Planctomycetia</taxon>
        <taxon>Gemmatales</taxon>
        <taxon>Gemmataceae</taxon>
        <taxon>Limnoglobus</taxon>
    </lineage>
</organism>
<name>A0A5C1A4S1_9BACT</name>
<keyword evidence="1" id="KW-0732">Signal</keyword>
<dbReference type="Proteomes" id="UP000324974">
    <property type="component" value="Chromosome"/>
</dbReference>
<dbReference type="SUPFAM" id="SSF48619">
    <property type="entry name" value="Phospholipase A2, PLA2"/>
    <property type="match status" value="1"/>
</dbReference>
<dbReference type="GO" id="GO:0004623">
    <property type="term" value="F:phospholipase A2 activity"/>
    <property type="evidence" value="ECO:0007669"/>
    <property type="project" value="InterPro"/>
</dbReference>
<gene>
    <name evidence="2" type="ORF">PX52LOC_00963</name>
</gene>
<accession>A0A5C1A4S1</accession>
<dbReference type="OrthoDB" id="290927at2"/>
<dbReference type="GO" id="GO:0006644">
    <property type="term" value="P:phospholipid metabolic process"/>
    <property type="evidence" value="ECO:0007669"/>
    <property type="project" value="InterPro"/>
</dbReference>